<feature type="signal peptide" evidence="1">
    <location>
        <begin position="1"/>
        <end position="19"/>
    </location>
</feature>
<feature type="chain" id="PRO_5035309971" evidence="1">
    <location>
        <begin position="20"/>
        <end position="68"/>
    </location>
</feature>
<dbReference type="AlphaFoldDB" id="A0A8J2KXY8"/>
<comment type="caution">
    <text evidence="2">The sequence shown here is derived from an EMBL/GenBank/DDBJ whole genome shotgun (WGS) entry which is preliminary data.</text>
</comment>
<evidence type="ECO:0000313" key="3">
    <source>
        <dbReference type="Proteomes" id="UP000708208"/>
    </source>
</evidence>
<name>A0A8J2KXY8_9HEXA</name>
<keyword evidence="1" id="KW-0732">Signal</keyword>
<dbReference type="EMBL" id="CAJVCH010527587">
    <property type="protein sequence ID" value="CAG7822831.1"/>
    <property type="molecule type" value="Genomic_DNA"/>
</dbReference>
<evidence type="ECO:0000313" key="2">
    <source>
        <dbReference type="EMBL" id="CAG7822831.1"/>
    </source>
</evidence>
<protein>
    <submittedName>
        <fullName evidence="2">Uncharacterized protein</fullName>
    </submittedName>
</protein>
<proteinExistence type="predicted"/>
<gene>
    <name evidence="2" type="ORF">AFUS01_LOCUS33081</name>
</gene>
<sequence length="68" mass="7390">MARLLNIFGVFCIIATGNGAKLSLNNLEAFEDAIGNDRIQLGDQVPASSFTGALVLVSFKNIREKCRF</sequence>
<dbReference type="Proteomes" id="UP000708208">
    <property type="component" value="Unassembled WGS sequence"/>
</dbReference>
<accession>A0A8J2KXY8</accession>
<reference evidence="2" key="1">
    <citation type="submission" date="2021-06" db="EMBL/GenBank/DDBJ databases">
        <authorList>
            <person name="Hodson N. C."/>
            <person name="Mongue J. A."/>
            <person name="Jaron S. K."/>
        </authorList>
    </citation>
    <scope>NUCLEOTIDE SEQUENCE</scope>
</reference>
<keyword evidence="3" id="KW-1185">Reference proteome</keyword>
<evidence type="ECO:0000256" key="1">
    <source>
        <dbReference type="SAM" id="SignalP"/>
    </source>
</evidence>
<organism evidence="2 3">
    <name type="scientific">Allacma fusca</name>
    <dbReference type="NCBI Taxonomy" id="39272"/>
    <lineage>
        <taxon>Eukaryota</taxon>
        <taxon>Metazoa</taxon>
        <taxon>Ecdysozoa</taxon>
        <taxon>Arthropoda</taxon>
        <taxon>Hexapoda</taxon>
        <taxon>Collembola</taxon>
        <taxon>Symphypleona</taxon>
        <taxon>Sminthuridae</taxon>
        <taxon>Allacma</taxon>
    </lineage>
</organism>